<dbReference type="GO" id="GO:0071949">
    <property type="term" value="F:FAD binding"/>
    <property type="evidence" value="ECO:0007669"/>
    <property type="project" value="InterPro"/>
</dbReference>
<reference evidence="5" key="1">
    <citation type="submission" date="2021-02" db="EMBL/GenBank/DDBJ databases">
        <authorList>
            <person name="Nowell W R."/>
        </authorList>
    </citation>
    <scope>NUCLEOTIDE SEQUENCE</scope>
</reference>
<feature type="region of interest" description="Disordered" evidence="3">
    <location>
        <begin position="212"/>
        <end position="233"/>
    </location>
</feature>
<dbReference type="EMBL" id="CAJNYT010005393">
    <property type="protein sequence ID" value="CAF3742217.1"/>
    <property type="molecule type" value="Genomic_DNA"/>
</dbReference>
<proteinExistence type="predicted"/>
<comment type="caution">
    <text evidence="5">The sequence shown here is derived from an EMBL/GenBank/DDBJ whole genome shotgun (WGS) entry which is preliminary data.</text>
</comment>
<name>A0A818XL62_9BILA</name>
<dbReference type="SUPFAM" id="SSF51905">
    <property type="entry name" value="FAD/NAD(P)-binding domain"/>
    <property type="match status" value="1"/>
</dbReference>
<dbReference type="PRINTS" id="PR00420">
    <property type="entry name" value="RNGMNOXGNASE"/>
</dbReference>
<evidence type="ECO:0000259" key="4">
    <source>
        <dbReference type="Pfam" id="PF01494"/>
    </source>
</evidence>
<dbReference type="AlphaFoldDB" id="A0A818XL62"/>
<dbReference type="InterPro" id="IPR050641">
    <property type="entry name" value="RIFMO-like"/>
</dbReference>
<sequence length="270" mass="30266">MDWILSDTSCIFSVTYQQRTMPFNYPNQPPIDFLNAQPLYGRPVTMHSFPDKVDVLIVGAGPAGLMAAHALSSFGISVRVIDQRPNSVIAGQADGIQPRTIEVLQSYGLASRLIKEGNQMWEHSFWMHDSNEMLKRTYRSRNVRVPNARYPFEVTLHQGAIENIFLDSMSMRGLLVDRPTTVHDWKILPATQAQNDYRIEVTLCGLTTAVGTNSDQSQSKITSSSTTTGENENRKETIIHAKYVIGCDGAHSWVRKKLGFNMIGEQTGKF</sequence>
<evidence type="ECO:0000313" key="6">
    <source>
        <dbReference type="Proteomes" id="UP000663872"/>
    </source>
</evidence>
<evidence type="ECO:0000256" key="3">
    <source>
        <dbReference type="SAM" id="MobiDB-lite"/>
    </source>
</evidence>
<dbReference type="Proteomes" id="UP000663872">
    <property type="component" value="Unassembled WGS sequence"/>
</dbReference>
<dbReference type="Gene3D" id="3.50.50.60">
    <property type="entry name" value="FAD/NAD(P)-binding domain"/>
    <property type="match status" value="1"/>
</dbReference>
<protein>
    <recommendedName>
        <fullName evidence="4">FAD-binding domain-containing protein</fullName>
    </recommendedName>
</protein>
<dbReference type="Pfam" id="PF01494">
    <property type="entry name" value="FAD_binding_3"/>
    <property type="match status" value="1"/>
</dbReference>
<gene>
    <name evidence="5" type="ORF">GRG538_LOCUS30915</name>
</gene>
<keyword evidence="2" id="KW-0274">FAD</keyword>
<feature type="compositionally biased region" description="Low complexity" evidence="3">
    <location>
        <begin position="214"/>
        <end position="228"/>
    </location>
</feature>
<accession>A0A818XL62</accession>
<dbReference type="InterPro" id="IPR002938">
    <property type="entry name" value="FAD-bd"/>
</dbReference>
<evidence type="ECO:0000256" key="1">
    <source>
        <dbReference type="ARBA" id="ARBA00022630"/>
    </source>
</evidence>
<feature type="domain" description="FAD-binding" evidence="4">
    <location>
        <begin position="52"/>
        <end position="267"/>
    </location>
</feature>
<dbReference type="InterPro" id="IPR036188">
    <property type="entry name" value="FAD/NAD-bd_sf"/>
</dbReference>
<evidence type="ECO:0000256" key="2">
    <source>
        <dbReference type="ARBA" id="ARBA00022827"/>
    </source>
</evidence>
<dbReference type="PANTHER" id="PTHR43004:SF20">
    <property type="entry name" value="2-MONOOXYGENASE, PUTATIVE (AFU_ORTHOLOGUE AFUA_1G13660)-RELATED"/>
    <property type="match status" value="1"/>
</dbReference>
<dbReference type="PANTHER" id="PTHR43004">
    <property type="entry name" value="TRK SYSTEM POTASSIUM UPTAKE PROTEIN"/>
    <property type="match status" value="1"/>
</dbReference>
<evidence type="ECO:0000313" key="5">
    <source>
        <dbReference type="EMBL" id="CAF3742217.1"/>
    </source>
</evidence>
<keyword evidence="1" id="KW-0285">Flavoprotein</keyword>
<organism evidence="5 6">
    <name type="scientific">Rotaria socialis</name>
    <dbReference type="NCBI Taxonomy" id="392032"/>
    <lineage>
        <taxon>Eukaryota</taxon>
        <taxon>Metazoa</taxon>
        <taxon>Spiralia</taxon>
        <taxon>Gnathifera</taxon>
        <taxon>Rotifera</taxon>
        <taxon>Eurotatoria</taxon>
        <taxon>Bdelloidea</taxon>
        <taxon>Philodinida</taxon>
        <taxon>Philodinidae</taxon>
        <taxon>Rotaria</taxon>
    </lineage>
</organism>
<dbReference type="GO" id="GO:0016709">
    <property type="term" value="F:oxidoreductase activity, acting on paired donors, with incorporation or reduction of molecular oxygen, NAD(P)H as one donor, and incorporation of one atom of oxygen"/>
    <property type="evidence" value="ECO:0007669"/>
    <property type="project" value="UniProtKB-ARBA"/>
</dbReference>